<keyword evidence="1" id="KW-0597">Phosphoprotein</keyword>
<gene>
    <name evidence="7" type="ORF">SAMN05192563_10591</name>
</gene>
<dbReference type="RefSeq" id="WP_167378551.1">
    <property type="nucleotide sequence ID" value="NZ_FPBH01000059.1"/>
</dbReference>
<dbReference type="PANTHER" id="PTHR48111">
    <property type="entry name" value="REGULATOR OF RPOS"/>
    <property type="match status" value="1"/>
</dbReference>
<evidence type="ECO:0000256" key="2">
    <source>
        <dbReference type="ARBA" id="ARBA00023012"/>
    </source>
</evidence>
<evidence type="ECO:0000256" key="3">
    <source>
        <dbReference type="ARBA" id="ARBA00023125"/>
    </source>
</evidence>
<evidence type="ECO:0000256" key="5">
    <source>
        <dbReference type="SAM" id="MobiDB-lite"/>
    </source>
</evidence>
<dbReference type="Proteomes" id="UP000198844">
    <property type="component" value="Unassembled WGS sequence"/>
</dbReference>
<sequence>MKLVALESDPNHQWSLTRTLRQAGYHCRGYQTVHALMESPWAEEADLAIIDGDGVHLDMRLIERLRQRFWSDRPMLFIGSRDYQFGHIARDGDGRLVRPISASSLLKCVRATLGRAWDRYANLDTVRFGQYLFEPHGRSVLINGARVALTRKEYSLALLLFRNLSRPVSRVYIAGCVWRHDERINTRTMTTHISAIRAKLRFRENADYVLIPIYNYGYRLDPAIRYPLMSDERNGDSPGPMLTDECQVDSGLSVESTS</sequence>
<dbReference type="InterPro" id="IPR011006">
    <property type="entry name" value="CheY-like_superfamily"/>
</dbReference>
<dbReference type="InterPro" id="IPR036388">
    <property type="entry name" value="WH-like_DNA-bd_sf"/>
</dbReference>
<dbReference type="CDD" id="cd00383">
    <property type="entry name" value="trans_reg_C"/>
    <property type="match status" value="1"/>
</dbReference>
<evidence type="ECO:0000313" key="7">
    <source>
        <dbReference type="EMBL" id="SFU26556.1"/>
    </source>
</evidence>
<organism evidence="7 8">
    <name type="scientific">Paraburkholderia aspalathi</name>
    <dbReference type="NCBI Taxonomy" id="1324617"/>
    <lineage>
        <taxon>Bacteria</taxon>
        <taxon>Pseudomonadati</taxon>
        <taxon>Pseudomonadota</taxon>
        <taxon>Betaproteobacteria</taxon>
        <taxon>Burkholderiales</taxon>
        <taxon>Burkholderiaceae</taxon>
        <taxon>Paraburkholderia</taxon>
    </lineage>
</organism>
<dbReference type="GO" id="GO:0032993">
    <property type="term" value="C:protein-DNA complex"/>
    <property type="evidence" value="ECO:0007669"/>
    <property type="project" value="TreeGrafter"/>
</dbReference>
<dbReference type="SMART" id="SM00862">
    <property type="entry name" value="Trans_reg_C"/>
    <property type="match status" value="1"/>
</dbReference>
<evidence type="ECO:0000313" key="8">
    <source>
        <dbReference type="Proteomes" id="UP000198844"/>
    </source>
</evidence>
<reference evidence="7 8" key="1">
    <citation type="submission" date="2016-10" db="EMBL/GenBank/DDBJ databases">
        <authorList>
            <person name="de Groot N.N."/>
        </authorList>
    </citation>
    <scope>NUCLEOTIDE SEQUENCE [LARGE SCALE GENOMIC DNA]</scope>
    <source>
        <strain evidence="7 8">LMG 27731</strain>
    </source>
</reference>
<dbReference type="EMBL" id="FPBH01000059">
    <property type="protein sequence ID" value="SFU26556.1"/>
    <property type="molecule type" value="Genomic_DNA"/>
</dbReference>
<protein>
    <submittedName>
        <fullName evidence="7">DNA-binding response regulator, OmpR family, contains REC and winged-helix (WHTH) domain</fullName>
    </submittedName>
</protein>
<dbReference type="InterPro" id="IPR016032">
    <property type="entry name" value="Sig_transdc_resp-reg_C-effctor"/>
</dbReference>
<evidence type="ECO:0000256" key="1">
    <source>
        <dbReference type="ARBA" id="ARBA00022553"/>
    </source>
</evidence>
<dbReference type="PANTHER" id="PTHR48111:SF40">
    <property type="entry name" value="PHOSPHATE REGULON TRANSCRIPTIONAL REGULATORY PROTEIN PHOB"/>
    <property type="match status" value="1"/>
</dbReference>
<feature type="region of interest" description="Disordered" evidence="5">
    <location>
        <begin position="235"/>
        <end position="258"/>
    </location>
</feature>
<proteinExistence type="predicted"/>
<dbReference type="SUPFAM" id="SSF52172">
    <property type="entry name" value="CheY-like"/>
    <property type="match status" value="1"/>
</dbReference>
<evidence type="ECO:0000259" key="6">
    <source>
        <dbReference type="PROSITE" id="PS51755"/>
    </source>
</evidence>
<dbReference type="Gene3D" id="1.10.10.10">
    <property type="entry name" value="Winged helix-like DNA-binding domain superfamily/Winged helix DNA-binding domain"/>
    <property type="match status" value="1"/>
</dbReference>
<feature type="DNA-binding region" description="OmpR/PhoB-type" evidence="4">
    <location>
        <begin position="123"/>
        <end position="222"/>
    </location>
</feature>
<dbReference type="GO" id="GO:0006355">
    <property type="term" value="P:regulation of DNA-templated transcription"/>
    <property type="evidence" value="ECO:0007669"/>
    <property type="project" value="InterPro"/>
</dbReference>
<dbReference type="GO" id="GO:0005829">
    <property type="term" value="C:cytosol"/>
    <property type="evidence" value="ECO:0007669"/>
    <property type="project" value="TreeGrafter"/>
</dbReference>
<dbReference type="GO" id="GO:0000976">
    <property type="term" value="F:transcription cis-regulatory region binding"/>
    <property type="evidence" value="ECO:0007669"/>
    <property type="project" value="TreeGrafter"/>
</dbReference>
<dbReference type="InterPro" id="IPR039420">
    <property type="entry name" value="WalR-like"/>
</dbReference>
<accession>A0A1I7ERL9</accession>
<dbReference type="PROSITE" id="PS51755">
    <property type="entry name" value="OMPR_PHOB"/>
    <property type="match status" value="1"/>
</dbReference>
<dbReference type="Pfam" id="PF00486">
    <property type="entry name" value="Trans_reg_C"/>
    <property type="match status" value="1"/>
</dbReference>
<evidence type="ECO:0000256" key="4">
    <source>
        <dbReference type="PROSITE-ProRule" id="PRU01091"/>
    </source>
</evidence>
<keyword evidence="3 4" id="KW-0238">DNA-binding</keyword>
<dbReference type="InterPro" id="IPR001867">
    <property type="entry name" value="OmpR/PhoB-type_DNA-bd"/>
</dbReference>
<keyword evidence="2" id="KW-0902">Two-component regulatory system</keyword>
<dbReference type="SUPFAM" id="SSF46894">
    <property type="entry name" value="C-terminal effector domain of the bipartite response regulators"/>
    <property type="match status" value="1"/>
</dbReference>
<feature type="domain" description="OmpR/PhoB-type" evidence="6">
    <location>
        <begin position="123"/>
        <end position="222"/>
    </location>
</feature>
<name>A0A1I7ERL9_9BURK</name>
<dbReference type="GO" id="GO:0000156">
    <property type="term" value="F:phosphorelay response regulator activity"/>
    <property type="evidence" value="ECO:0007669"/>
    <property type="project" value="TreeGrafter"/>
</dbReference>
<dbReference type="AlphaFoldDB" id="A0A1I7ERL9"/>